<name>A0ABV5JDN7_9RHOB</name>
<feature type="binding site" evidence="3">
    <location>
        <position position="202"/>
    </location>
    <ligand>
        <name>Zn(2+)</name>
        <dbReference type="ChEBI" id="CHEBI:29105"/>
    </ligand>
</feature>
<keyword evidence="3" id="KW-0479">Metal-binding</keyword>
<keyword evidence="2 3" id="KW-0808">Transferase</keyword>
<accession>A0ABV5JDN7</accession>
<dbReference type="PROSITE" id="PS50970">
    <property type="entry name" value="HCY"/>
    <property type="match status" value="1"/>
</dbReference>
<evidence type="ECO:0000256" key="2">
    <source>
        <dbReference type="ARBA" id="ARBA00022679"/>
    </source>
</evidence>
<evidence type="ECO:0000313" key="5">
    <source>
        <dbReference type="EMBL" id="MFB9231574.1"/>
    </source>
</evidence>
<organism evidence="5 6">
    <name type="scientific">Pseudohalocynthiibacter aestuariivivens</name>
    <dbReference type="NCBI Taxonomy" id="1591409"/>
    <lineage>
        <taxon>Bacteria</taxon>
        <taxon>Pseudomonadati</taxon>
        <taxon>Pseudomonadota</taxon>
        <taxon>Alphaproteobacteria</taxon>
        <taxon>Rhodobacterales</taxon>
        <taxon>Paracoccaceae</taxon>
        <taxon>Pseudohalocynthiibacter</taxon>
    </lineage>
</organism>
<dbReference type="Pfam" id="PF02574">
    <property type="entry name" value="S-methyl_trans"/>
    <property type="match status" value="1"/>
</dbReference>
<feature type="binding site" evidence="3">
    <location>
        <position position="276"/>
    </location>
    <ligand>
        <name>Zn(2+)</name>
        <dbReference type="ChEBI" id="CHEBI:29105"/>
    </ligand>
</feature>
<dbReference type="EMBL" id="JBHMEA010000024">
    <property type="protein sequence ID" value="MFB9231574.1"/>
    <property type="molecule type" value="Genomic_DNA"/>
</dbReference>
<feature type="binding site" evidence="3">
    <location>
        <position position="275"/>
    </location>
    <ligand>
        <name>Zn(2+)</name>
        <dbReference type="ChEBI" id="CHEBI:29105"/>
    </ligand>
</feature>
<dbReference type="InterPro" id="IPR036589">
    <property type="entry name" value="HCY_dom_sf"/>
</dbReference>
<protein>
    <submittedName>
        <fullName evidence="5">Homocysteine S-methyltransferase family protein</fullName>
    </submittedName>
</protein>
<evidence type="ECO:0000256" key="3">
    <source>
        <dbReference type="PROSITE-ProRule" id="PRU00333"/>
    </source>
</evidence>
<feature type="domain" description="Hcy-binding" evidence="4">
    <location>
        <begin position="1"/>
        <end position="290"/>
    </location>
</feature>
<dbReference type="RefSeq" id="WP_213890186.1">
    <property type="nucleotide sequence ID" value="NZ_JAGFNU010000009.1"/>
</dbReference>
<sequence>MSRITLLDGSIGQEIVHRAGDRPTPLWSASVMIEKPGIVGDVHNDYFAAGATIATTNTYTVLRDRLEPVGMADKLPELLDCALCEAEAARSKHGSGRIAGALGPLMASYRPELCPPPEEAERVYDELVQIMAPRVDLFSAETMASVEQAEGAMRAAVKSGKPVWLSVTVDDDDGSKLRSGEGVEELAQVVGKYQPEAVLVNCSRPEAVATALEIIKGFGKPFGAYANGFTRISDAFLEDRPTVDVLEARTDLDPVAYADFAMCWVDMGATIVGGCCEVGPAHIAELAHRLKADGHEIV</sequence>
<reference evidence="5 6" key="1">
    <citation type="submission" date="2024-09" db="EMBL/GenBank/DDBJ databases">
        <authorList>
            <person name="Sun Q."/>
            <person name="Mori K."/>
        </authorList>
    </citation>
    <scope>NUCLEOTIDE SEQUENCE [LARGE SCALE GENOMIC DNA]</scope>
    <source>
        <strain evidence="5 6">CECT 8726</strain>
    </source>
</reference>
<dbReference type="SUPFAM" id="SSF82282">
    <property type="entry name" value="Homocysteine S-methyltransferase"/>
    <property type="match status" value="1"/>
</dbReference>
<dbReference type="InterPro" id="IPR017226">
    <property type="entry name" value="BHMT-like"/>
</dbReference>
<dbReference type="PANTHER" id="PTHR11103:SF18">
    <property type="entry name" value="SLR1189 PROTEIN"/>
    <property type="match status" value="1"/>
</dbReference>
<evidence type="ECO:0000259" key="4">
    <source>
        <dbReference type="PROSITE" id="PS50970"/>
    </source>
</evidence>
<comment type="caution">
    <text evidence="5">The sequence shown here is derived from an EMBL/GenBank/DDBJ whole genome shotgun (WGS) entry which is preliminary data.</text>
</comment>
<proteinExistence type="predicted"/>
<gene>
    <name evidence="5" type="ORF">ACFFUT_07225</name>
</gene>
<keyword evidence="1 3" id="KW-0489">Methyltransferase</keyword>
<evidence type="ECO:0000256" key="1">
    <source>
        <dbReference type="ARBA" id="ARBA00022603"/>
    </source>
</evidence>
<comment type="cofactor">
    <cofactor evidence="3">
        <name>Zn(2+)</name>
        <dbReference type="ChEBI" id="CHEBI:29105"/>
    </cofactor>
</comment>
<dbReference type="Gene3D" id="3.20.20.330">
    <property type="entry name" value="Homocysteine-binding-like domain"/>
    <property type="match status" value="1"/>
</dbReference>
<keyword evidence="3" id="KW-0862">Zinc</keyword>
<dbReference type="PANTHER" id="PTHR11103">
    <property type="entry name" value="SLR1189 PROTEIN"/>
    <property type="match status" value="1"/>
</dbReference>
<dbReference type="Proteomes" id="UP001589683">
    <property type="component" value="Unassembled WGS sequence"/>
</dbReference>
<evidence type="ECO:0000313" key="6">
    <source>
        <dbReference type="Proteomes" id="UP001589683"/>
    </source>
</evidence>
<dbReference type="PIRSF" id="PIRSF037505">
    <property type="entry name" value="Betaine_HMT"/>
    <property type="match status" value="1"/>
</dbReference>
<dbReference type="InterPro" id="IPR003726">
    <property type="entry name" value="HCY_dom"/>
</dbReference>
<keyword evidence="6" id="KW-1185">Reference proteome</keyword>